<protein>
    <submittedName>
        <fullName evidence="4">Alpha/beta hydrolase</fullName>
    </submittedName>
</protein>
<dbReference type="SUPFAM" id="SSF53474">
    <property type="entry name" value="alpha/beta-Hydrolases"/>
    <property type="match status" value="1"/>
</dbReference>
<accession>A0ABW5UAK2</accession>
<dbReference type="RefSeq" id="WP_082785004.1">
    <property type="nucleotide sequence ID" value="NZ_JBHUMB010000006.1"/>
</dbReference>
<dbReference type="Pfam" id="PF20434">
    <property type="entry name" value="BD-FAE"/>
    <property type="match status" value="1"/>
</dbReference>
<dbReference type="InterPro" id="IPR049492">
    <property type="entry name" value="BD-FAE-like_dom"/>
</dbReference>
<feature type="chain" id="PRO_5045065118" evidence="2">
    <location>
        <begin position="23"/>
        <end position="271"/>
    </location>
</feature>
<evidence type="ECO:0000256" key="2">
    <source>
        <dbReference type="SAM" id="SignalP"/>
    </source>
</evidence>
<reference evidence="5" key="1">
    <citation type="journal article" date="2019" name="Int. J. Syst. Evol. Microbiol.">
        <title>The Global Catalogue of Microorganisms (GCM) 10K type strain sequencing project: providing services to taxonomists for standard genome sequencing and annotation.</title>
        <authorList>
            <consortium name="The Broad Institute Genomics Platform"/>
            <consortium name="The Broad Institute Genome Sequencing Center for Infectious Disease"/>
            <person name="Wu L."/>
            <person name="Ma J."/>
        </authorList>
    </citation>
    <scope>NUCLEOTIDE SEQUENCE [LARGE SCALE GENOMIC DNA]</scope>
    <source>
        <strain evidence="5">KCTC 42247</strain>
    </source>
</reference>
<name>A0ABW5UAK2_9SPHI</name>
<evidence type="ECO:0000259" key="3">
    <source>
        <dbReference type="Pfam" id="PF20434"/>
    </source>
</evidence>
<evidence type="ECO:0000313" key="5">
    <source>
        <dbReference type="Proteomes" id="UP001597418"/>
    </source>
</evidence>
<dbReference type="InterPro" id="IPR050300">
    <property type="entry name" value="GDXG_lipolytic_enzyme"/>
</dbReference>
<dbReference type="EMBL" id="JBHUMB010000006">
    <property type="protein sequence ID" value="MFD2742507.1"/>
    <property type="molecule type" value="Genomic_DNA"/>
</dbReference>
<dbReference type="PANTHER" id="PTHR48081">
    <property type="entry name" value="AB HYDROLASE SUPERFAMILY PROTEIN C4A8.06C"/>
    <property type="match status" value="1"/>
</dbReference>
<dbReference type="InterPro" id="IPR029058">
    <property type="entry name" value="AB_hydrolase_fold"/>
</dbReference>
<feature type="domain" description="BD-FAE-like" evidence="3">
    <location>
        <begin position="49"/>
        <end position="215"/>
    </location>
</feature>
<sequence>MIKQVTTLFATIFWLSTVGVLAQSAELAKQNVAYYGTSQDAYTNQQSLLDVYIPEGESDFATIVWFHGGGLTGGQKEIPEYLKGKGMAVVGVGYRFSPQVKVEEIIQDAAQSVRWVFDEIENMGGSKSKIVLSGHSAGGYLAIMLALNKNYLQQHAIDADHLLGVVPFSCQAITHFTARQEQGIEINQPTIDQHAPLFWVRNEVPPVTLITGDRDLEMVGRYEENAYLARMLKIVGNTNIQLLELDGYDHGMVYPALPILVKQVREWLKSS</sequence>
<gene>
    <name evidence="4" type="ORF">ACFSQ6_03790</name>
</gene>
<dbReference type="GO" id="GO:0016787">
    <property type="term" value="F:hydrolase activity"/>
    <property type="evidence" value="ECO:0007669"/>
    <property type="project" value="UniProtKB-KW"/>
</dbReference>
<comment type="caution">
    <text evidence="4">The sequence shown here is derived from an EMBL/GenBank/DDBJ whole genome shotgun (WGS) entry which is preliminary data.</text>
</comment>
<dbReference type="Gene3D" id="3.40.50.1820">
    <property type="entry name" value="alpha/beta hydrolase"/>
    <property type="match status" value="1"/>
</dbReference>
<proteinExistence type="predicted"/>
<organism evidence="4 5">
    <name type="scientific">Sphingobacterium populi</name>
    <dbReference type="NCBI Taxonomy" id="1812824"/>
    <lineage>
        <taxon>Bacteria</taxon>
        <taxon>Pseudomonadati</taxon>
        <taxon>Bacteroidota</taxon>
        <taxon>Sphingobacteriia</taxon>
        <taxon>Sphingobacteriales</taxon>
        <taxon>Sphingobacteriaceae</taxon>
        <taxon>Sphingobacterium</taxon>
    </lineage>
</organism>
<evidence type="ECO:0000256" key="1">
    <source>
        <dbReference type="ARBA" id="ARBA00022801"/>
    </source>
</evidence>
<feature type="signal peptide" evidence="2">
    <location>
        <begin position="1"/>
        <end position="22"/>
    </location>
</feature>
<dbReference type="Proteomes" id="UP001597418">
    <property type="component" value="Unassembled WGS sequence"/>
</dbReference>
<keyword evidence="1 4" id="KW-0378">Hydrolase</keyword>
<keyword evidence="5" id="KW-1185">Reference proteome</keyword>
<keyword evidence="2" id="KW-0732">Signal</keyword>
<evidence type="ECO:0000313" key="4">
    <source>
        <dbReference type="EMBL" id="MFD2742507.1"/>
    </source>
</evidence>
<dbReference type="PANTHER" id="PTHR48081:SF9">
    <property type="entry name" value="CARBOXYLESTERASE"/>
    <property type="match status" value="1"/>
</dbReference>